<protein>
    <submittedName>
        <fullName evidence="1">Uncharacterized protein</fullName>
    </submittedName>
</protein>
<reference evidence="1" key="1">
    <citation type="submission" date="2014-11" db="EMBL/GenBank/DDBJ databases">
        <authorList>
            <person name="Amaro Gonzalez C."/>
        </authorList>
    </citation>
    <scope>NUCLEOTIDE SEQUENCE</scope>
</reference>
<dbReference type="EMBL" id="GBXM01046873">
    <property type="protein sequence ID" value="JAH61704.1"/>
    <property type="molecule type" value="Transcribed_RNA"/>
</dbReference>
<proteinExistence type="predicted"/>
<evidence type="ECO:0000313" key="1">
    <source>
        <dbReference type="EMBL" id="JAH61704.1"/>
    </source>
</evidence>
<sequence length="32" mass="3803">MNFRIVAQLITSCVFYNESVEFLRNLRHMSLA</sequence>
<accession>A0A0E9U706</accession>
<organism evidence="1">
    <name type="scientific">Anguilla anguilla</name>
    <name type="common">European freshwater eel</name>
    <name type="synonym">Muraena anguilla</name>
    <dbReference type="NCBI Taxonomy" id="7936"/>
    <lineage>
        <taxon>Eukaryota</taxon>
        <taxon>Metazoa</taxon>
        <taxon>Chordata</taxon>
        <taxon>Craniata</taxon>
        <taxon>Vertebrata</taxon>
        <taxon>Euteleostomi</taxon>
        <taxon>Actinopterygii</taxon>
        <taxon>Neopterygii</taxon>
        <taxon>Teleostei</taxon>
        <taxon>Anguilliformes</taxon>
        <taxon>Anguillidae</taxon>
        <taxon>Anguilla</taxon>
    </lineage>
</organism>
<name>A0A0E9U706_ANGAN</name>
<dbReference type="AlphaFoldDB" id="A0A0E9U706"/>
<reference evidence="1" key="2">
    <citation type="journal article" date="2015" name="Fish Shellfish Immunol.">
        <title>Early steps in the European eel (Anguilla anguilla)-Vibrio vulnificus interaction in the gills: Role of the RtxA13 toxin.</title>
        <authorList>
            <person name="Callol A."/>
            <person name="Pajuelo D."/>
            <person name="Ebbesson L."/>
            <person name="Teles M."/>
            <person name="MacKenzie S."/>
            <person name="Amaro C."/>
        </authorList>
    </citation>
    <scope>NUCLEOTIDE SEQUENCE</scope>
</reference>